<evidence type="ECO:0000313" key="1">
    <source>
        <dbReference type="EMBL" id="KAJ0215576.1"/>
    </source>
</evidence>
<dbReference type="Proteomes" id="UP000235145">
    <property type="component" value="Unassembled WGS sequence"/>
</dbReference>
<reference evidence="1 2" key="1">
    <citation type="journal article" date="2017" name="Nat. Commun.">
        <title>Genome assembly with in vitro proximity ligation data and whole-genome triplication in lettuce.</title>
        <authorList>
            <person name="Reyes-Chin-Wo S."/>
            <person name="Wang Z."/>
            <person name="Yang X."/>
            <person name="Kozik A."/>
            <person name="Arikit S."/>
            <person name="Song C."/>
            <person name="Xia L."/>
            <person name="Froenicke L."/>
            <person name="Lavelle D.O."/>
            <person name="Truco M.J."/>
            <person name="Xia R."/>
            <person name="Zhu S."/>
            <person name="Xu C."/>
            <person name="Xu H."/>
            <person name="Xu X."/>
            <person name="Cox K."/>
            <person name="Korf I."/>
            <person name="Meyers B.C."/>
            <person name="Michelmore R.W."/>
        </authorList>
    </citation>
    <scope>NUCLEOTIDE SEQUENCE [LARGE SCALE GENOMIC DNA]</scope>
    <source>
        <strain evidence="2">cv. Salinas</strain>
        <tissue evidence="1">Seedlings</tissue>
    </source>
</reference>
<dbReference type="EMBL" id="NBSK02000003">
    <property type="protein sequence ID" value="KAJ0215576.1"/>
    <property type="molecule type" value="Genomic_DNA"/>
</dbReference>
<accession>A0A9R1W3N8</accession>
<protein>
    <submittedName>
        <fullName evidence="1">Uncharacterized protein</fullName>
    </submittedName>
</protein>
<sequence>MSLQASRSNPKGISDILIQSFNQVLRDTEGNCSQRDPYSLEFNYFFSCAFNLTLFYFFKMQVRIVKSFDPQITILLIMELQ</sequence>
<dbReference type="AlphaFoldDB" id="A0A9R1W3N8"/>
<proteinExistence type="predicted"/>
<evidence type="ECO:0000313" key="2">
    <source>
        <dbReference type="Proteomes" id="UP000235145"/>
    </source>
</evidence>
<organism evidence="1 2">
    <name type="scientific">Lactuca sativa</name>
    <name type="common">Garden lettuce</name>
    <dbReference type="NCBI Taxonomy" id="4236"/>
    <lineage>
        <taxon>Eukaryota</taxon>
        <taxon>Viridiplantae</taxon>
        <taxon>Streptophyta</taxon>
        <taxon>Embryophyta</taxon>
        <taxon>Tracheophyta</taxon>
        <taxon>Spermatophyta</taxon>
        <taxon>Magnoliopsida</taxon>
        <taxon>eudicotyledons</taxon>
        <taxon>Gunneridae</taxon>
        <taxon>Pentapetalae</taxon>
        <taxon>asterids</taxon>
        <taxon>campanulids</taxon>
        <taxon>Asterales</taxon>
        <taxon>Asteraceae</taxon>
        <taxon>Cichorioideae</taxon>
        <taxon>Cichorieae</taxon>
        <taxon>Lactucinae</taxon>
        <taxon>Lactuca</taxon>
    </lineage>
</organism>
<name>A0A9R1W3N8_LACSA</name>
<gene>
    <name evidence="1" type="ORF">LSAT_V11C300136860</name>
</gene>
<keyword evidence="2" id="KW-1185">Reference proteome</keyword>
<comment type="caution">
    <text evidence="1">The sequence shown here is derived from an EMBL/GenBank/DDBJ whole genome shotgun (WGS) entry which is preliminary data.</text>
</comment>